<accession>A0A836JJC2</accession>
<reference evidence="9" key="1">
    <citation type="submission" date="2020-02" db="EMBL/GenBank/DDBJ databases">
        <title>Relaxed selection underlies rapid genomic changes in the transitions from sociality to social parasitism in ants.</title>
        <authorList>
            <person name="Bi X."/>
        </authorList>
    </citation>
    <scope>NUCLEOTIDE SEQUENCE</scope>
    <source>
        <strain evidence="9">BGI-DK2013a</strain>
        <tissue evidence="9">Whole body</tissue>
    </source>
</reference>
<dbReference type="FunFam" id="3.30.830.10:FF:000005">
    <property type="entry name" value="nardilysin isoform X1"/>
    <property type="match status" value="1"/>
</dbReference>
<comment type="similarity">
    <text evidence="1">Belongs to the peptidase M16 family.</text>
</comment>
<evidence type="ECO:0000256" key="6">
    <source>
        <dbReference type="ARBA" id="ARBA00023049"/>
    </source>
</evidence>
<dbReference type="GO" id="GO:0008237">
    <property type="term" value="F:metallopeptidase activity"/>
    <property type="evidence" value="ECO:0007669"/>
    <property type="project" value="UniProtKB-KW"/>
</dbReference>
<name>A0A836JJC2_9HYME</name>
<comment type="caution">
    <text evidence="9">The sequence shown here is derived from an EMBL/GenBank/DDBJ whole genome shotgun (WGS) entry which is preliminary data.</text>
</comment>
<dbReference type="Pfam" id="PF05193">
    <property type="entry name" value="Peptidase_M16_C"/>
    <property type="match status" value="1"/>
</dbReference>
<evidence type="ECO:0000313" key="9">
    <source>
        <dbReference type="EMBL" id="KAG5309065.1"/>
    </source>
</evidence>
<keyword evidence="10" id="KW-1185">Reference proteome</keyword>
<feature type="domain" description="Peptidase M16 middle/third" evidence="8">
    <location>
        <begin position="245"/>
        <end position="520"/>
    </location>
</feature>
<evidence type="ECO:0000256" key="3">
    <source>
        <dbReference type="ARBA" id="ARBA00022723"/>
    </source>
</evidence>
<dbReference type="SUPFAM" id="SSF63411">
    <property type="entry name" value="LuxS/MPP-like metallohydrolase"/>
    <property type="match status" value="3"/>
</dbReference>
<dbReference type="Proteomes" id="UP000667349">
    <property type="component" value="Unassembled WGS sequence"/>
</dbReference>
<proteinExistence type="inferred from homology"/>
<dbReference type="GO" id="GO:0046872">
    <property type="term" value="F:metal ion binding"/>
    <property type="evidence" value="ECO:0007669"/>
    <property type="project" value="UniProtKB-KW"/>
</dbReference>
<dbReference type="InterPro" id="IPR007863">
    <property type="entry name" value="Peptidase_M16_C"/>
</dbReference>
<dbReference type="Pfam" id="PF16187">
    <property type="entry name" value="Peptidase_M16_M"/>
    <property type="match status" value="1"/>
</dbReference>
<keyword evidence="3" id="KW-0479">Metal-binding</keyword>
<dbReference type="AlphaFoldDB" id="A0A836JJC2"/>
<evidence type="ECO:0000256" key="5">
    <source>
        <dbReference type="ARBA" id="ARBA00022833"/>
    </source>
</evidence>
<dbReference type="InterPro" id="IPR032632">
    <property type="entry name" value="Peptidase_M16_M"/>
</dbReference>
<sequence length="803" mass="94568">VHIEFQSSCLPCDKNRKERVLSHIVQIQPPPNAIQWKKLTSYSNIDDDKLYEQLHKFRENQYSAHKMMLTIQARLPLDTLEKYVTDSFAGIVSNWLSFDTFTEFEKDQFFDTVVFKNMYKIRSIKDINQLHVVWILPSKFNQYRSKPFKYISSIIENKGSGSLNSYLRRKMWALDLFCGICDNDNGFGYNSMYVLFEIIVELSREGQQHLSDVLDAIFSFIKLVKRIGPQEWIYNEFYKIGKNNFRFFNKHDDVFDLCKSMHFYSSRDYLTGKHNYFEYNPEAIQECLNFLTPETMNIMNFGDDLDLGTDAPCFKANYSITALPKERIEYWKFIESLPDFNLPLFNAFLIDSISLISVSAETSKYPVKVYHDKILKIWYRPNFYCPMCHINLHIVCSLKITSPKEAALLDMYCNVLKYLLIEELHPAVTTGFDYDIDVSEEAIGITIQMSGLGEQLPTLLMLIANSIVRLVSVSKDLFEVIKTQQLRAYYNKFMETEEFIKNVKLCILKKPYYTYVHKYEYLYKYINFEDFQGFVKSFNNFLSIECLVQGNIMKGCTIGIIISFITRINCLNFSNITEQFIRVAVISRLQTKFNCYKLKNINRTCVDSVVTYYYQIGIATIESSALIDLILMIMKEWLINEFRTIGISNVSCDRTDINKILGFSITVYIQENKYTFEYVDYLIKNFLKSFRIKLPQFLEGKLDHVKESLRILKQPDDAKILKNEVNRNWSEITKQQYVFDRYESEALAIENINMYSLMKFLKEYTYQSLTKKLRIYVAGTPKEIALSKQITFLFELWSKYSFL</sequence>
<evidence type="ECO:0000259" key="7">
    <source>
        <dbReference type="Pfam" id="PF05193"/>
    </source>
</evidence>
<dbReference type="InterPro" id="IPR011249">
    <property type="entry name" value="Metalloenz_LuxS/M16"/>
</dbReference>
<evidence type="ECO:0000259" key="8">
    <source>
        <dbReference type="Pfam" id="PF16187"/>
    </source>
</evidence>
<keyword evidence="4" id="KW-0378">Hydrolase</keyword>
<keyword evidence="6" id="KW-0482">Metalloprotease</keyword>
<evidence type="ECO:0000313" key="10">
    <source>
        <dbReference type="Proteomes" id="UP000667349"/>
    </source>
</evidence>
<dbReference type="Gene3D" id="3.30.830.10">
    <property type="entry name" value="Metalloenzyme, LuxS/M16 peptidase-like"/>
    <property type="match status" value="4"/>
</dbReference>
<dbReference type="PANTHER" id="PTHR43690:SF18">
    <property type="entry name" value="INSULIN-DEGRADING ENZYME-RELATED"/>
    <property type="match status" value="1"/>
</dbReference>
<feature type="domain" description="Peptidase M16 C-terminal" evidence="7">
    <location>
        <begin position="51"/>
        <end position="235"/>
    </location>
</feature>
<dbReference type="PANTHER" id="PTHR43690">
    <property type="entry name" value="NARDILYSIN"/>
    <property type="match status" value="1"/>
</dbReference>
<evidence type="ECO:0000256" key="2">
    <source>
        <dbReference type="ARBA" id="ARBA00022670"/>
    </source>
</evidence>
<feature type="non-terminal residue" evidence="9">
    <location>
        <position position="803"/>
    </location>
</feature>
<dbReference type="GO" id="GO:0006508">
    <property type="term" value="P:proteolysis"/>
    <property type="evidence" value="ECO:0007669"/>
    <property type="project" value="UniProtKB-KW"/>
</dbReference>
<keyword evidence="2" id="KW-0645">Protease</keyword>
<gene>
    <name evidence="9" type="primary">Nrdc_9</name>
    <name evidence="9" type="ORF">G6Z75_0014532</name>
</gene>
<organism evidence="9 10">
    <name type="scientific">Acromyrmex insinuator</name>
    <dbReference type="NCBI Taxonomy" id="230686"/>
    <lineage>
        <taxon>Eukaryota</taxon>
        <taxon>Metazoa</taxon>
        <taxon>Ecdysozoa</taxon>
        <taxon>Arthropoda</taxon>
        <taxon>Hexapoda</taxon>
        <taxon>Insecta</taxon>
        <taxon>Pterygota</taxon>
        <taxon>Neoptera</taxon>
        <taxon>Endopterygota</taxon>
        <taxon>Hymenoptera</taxon>
        <taxon>Apocrita</taxon>
        <taxon>Aculeata</taxon>
        <taxon>Formicoidea</taxon>
        <taxon>Formicidae</taxon>
        <taxon>Myrmicinae</taxon>
        <taxon>Acromyrmex</taxon>
    </lineage>
</organism>
<evidence type="ECO:0000256" key="4">
    <source>
        <dbReference type="ARBA" id="ARBA00022801"/>
    </source>
</evidence>
<keyword evidence="5" id="KW-0862">Zinc</keyword>
<feature type="non-terminal residue" evidence="9">
    <location>
        <position position="1"/>
    </location>
</feature>
<dbReference type="InterPro" id="IPR050626">
    <property type="entry name" value="Peptidase_M16"/>
</dbReference>
<evidence type="ECO:0000256" key="1">
    <source>
        <dbReference type="ARBA" id="ARBA00007261"/>
    </source>
</evidence>
<protein>
    <submittedName>
        <fullName evidence="9">NRDC protein</fullName>
    </submittedName>
</protein>
<dbReference type="EMBL" id="JAANHZ010000629">
    <property type="protein sequence ID" value="KAG5309065.1"/>
    <property type="molecule type" value="Genomic_DNA"/>
</dbReference>